<organism evidence="2 3">
    <name type="scientific">Seohaeicola saemankumensis</name>
    <dbReference type="NCBI Taxonomy" id="481181"/>
    <lineage>
        <taxon>Bacteria</taxon>
        <taxon>Pseudomonadati</taxon>
        <taxon>Pseudomonadota</taxon>
        <taxon>Alphaproteobacteria</taxon>
        <taxon>Rhodobacterales</taxon>
        <taxon>Roseobacteraceae</taxon>
        <taxon>Seohaeicola</taxon>
    </lineage>
</organism>
<sequence>MAGKYGPSRGELKLRLGFSIFGLGLMVFALLTRGFGGIAMIEVVLIAGTFFGGSAVWSARALLRKDD</sequence>
<evidence type="ECO:0000313" key="3">
    <source>
        <dbReference type="Proteomes" id="UP001597151"/>
    </source>
</evidence>
<protein>
    <submittedName>
        <fullName evidence="2">Uncharacterized protein</fullName>
    </submittedName>
</protein>
<keyword evidence="1" id="KW-0472">Membrane</keyword>
<evidence type="ECO:0000256" key="1">
    <source>
        <dbReference type="SAM" id="Phobius"/>
    </source>
</evidence>
<keyword evidence="3" id="KW-1185">Reference proteome</keyword>
<dbReference type="Proteomes" id="UP001597151">
    <property type="component" value="Unassembled WGS sequence"/>
</dbReference>
<dbReference type="EMBL" id="JBHTKR010000003">
    <property type="protein sequence ID" value="MFD1194609.1"/>
    <property type="molecule type" value="Genomic_DNA"/>
</dbReference>
<proteinExistence type="predicted"/>
<gene>
    <name evidence="2" type="ORF">ACFQ3C_07995</name>
</gene>
<feature type="transmembrane region" description="Helical" evidence="1">
    <location>
        <begin position="37"/>
        <end position="63"/>
    </location>
</feature>
<dbReference type="RefSeq" id="WP_380790308.1">
    <property type="nucleotide sequence ID" value="NZ_JBHTKR010000003.1"/>
</dbReference>
<name>A0ABW3TBQ8_9RHOB</name>
<comment type="caution">
    <text evidence="2">The sequence shown here is derived from an EMBL/GenBank/DDBJ whole genome shotgun (WGS) entry which is preliminary data.</text>
</comment>
<feature type="transmembrane region" description="Helical" evidence="1">
    <location>
        <begin position="12"/>
        <end position="31"/>
    </location>
</feature>
<reference evidence="3" key="1">
    <citation type="journal article" date="2019" name="Int. J. Syst. Evol. Microbiol.">
        <title>The Global Catalogue of Microorganisms (GCM) 10K type strain sequencing project: providing services to taxonomists for standard genome sequencing and annotation.</title>
        <authorList>
            <consortium name="The Broad Institute Genomics Platform"/>
            <consortium name="The Broad Institute Genome Sequencing Center for Infectious Disease"/>
            <person name="Wu L."/>
            <person name="Ma J."/>
        </authorList>
    </citation>
    <scope>NUCLEOTIDE SEQUENCE [LARGE SCALE GENOMIC DNA]</scope>
    <source>
        <strain evidence="3">CCUG 55328</strain>
    </source>
</reference>
<keyword evidence="1" id="KW-0812">Transmembrane</keyword>
<evidence type="ECO:0000313" key="2">
    <source>
        <dbReference type="EMBL" id="MFD1194609.1"/>
    </source>
</evidence>
<keyword evidence="1" id="KW-1133">Transmembrane helix</keyword>
<accession>A0ABW3TBQ8</accession>